<dbReference type="GO" id="GO:0016491">
    <property type="term" value="F:oxidoreductase activity"/>
    <property type="evidence" value="ECO:0007669"/>
    <property type="project" value="InterPro"/>
</dbReference>
<dbReference type="Pfam" id="PF09995">
    <property type="entry name" value="MPAB_Lcp_cat"/>
    <property type="match status" value="1"/>
</dbReference>
<evidence type="ECO:0000313" key="3">
    <source>
        <dbReference type="Proteomes" id="UP000079169"/>
    </source>
</evidence>
<dbReference type="PANTHER" id="PTHR37159:SF1">
    <property type="entry name" value="GH11867P"/>
    <property type="match status" value="1"/>
</dbReference>
<dbReference type="STRING" id="121845.A0A1S3DBV1"/>
<name>A0A1S3DBV1_DIACI</name>
<protein>
    <submittedName>
        <fullName evidence="4">Uncharacterized protein LOC103515563</fullName>
    </submittedName>
</protein>
<dbReference type="Proteomes" id="UP000079169">
    <property type="component" value="Unplaced"/>
</dbReference>
<accession>A0A1S3DBV1</accession>
<evidence type="ECO:0000256" key="1">
    <source>
        <dbReference type="SAM" id="Phobius"/>
    </source>
</evidence>
<reference evidence="4" key="1">
    <citation type="submission" date="2025-08" db="UniProtKB">
        <authorList>
            <consortium name="RefSeq"/>
        </authorList>
    </citation>
    <scope>IDENTIFICATION</scope>
</reference>
<sequence>MLSFSSRGQAYFHDNYFAMFVAKLSGLVVILAVPSILKVLIMTGKSAEPVTAFKRYLDTILHMLQWYNGNMVDTKSSLHKSMMEVRGKHCAASKSAESSQFGPISQQDMALTQFGFMGFALIQAEYLGIQGTEEDVEGFLHVWRTVGHFMGIKDRYNLCHLSDNLTESKKCCNIIRDKMFKPLMENPHEDFPSMCTALLLGIKAFVPSNDPEGFLLFTKFLCGIDVNIAKLDVYGRMRHHS</sequence>
<dbReference type="GeneID" id="103515563"/>
<feature type="domain" description="ER-bound oxygenase mpaB/mpaB'/Rubber oxygenase catalytic" evidence="2">
    <location>
        <begin position="13"/>
        <end position="155"/>
    </location>
</feature>
<dbReference type="PaxDb" id="121845-A0A1S3DBV1"/>
<organism evidence="3 4">
    <name type="scientific">Diaphorina citri</name>
    <name type="common">Asian citrus psyllid</name>
    <dbReference type="NCBI Taxonomy" id="121845"/>
    <lineage>
        <taxon>Eukaryota</taxon>
        <taxon>Metazoa</taxon>
        <taxon>Ecdysozoa</taxon>
        <taxon>Arthropoda</taxon>
        <taxon>Hexapoda</taxon>
        <taxon>Insecta</taxon>
        <taxon>Pterygota</taxon>
        <taxon>Neoptera</taxon>
        <taxon>Paraneoptera</taxon>
        <taxon>Hemiptera</taxon>
        <taxon>Sternorrhyncha</taxon>
        <taxon>Psylloidea</taxon>
        <taxon>Psyllidae</taxon>
        <taxon>Diaphorininae</taxon>
        <taxon>Diaphorina</taxon>
    </lineage>
</organism>
<dbReference type="PANTHER" id="PTHR37159">
    <property type="entry name" value="GH11867P"/>
    <property type="match status" value="1"/>
</dbReference>
<keyword evidence="3" id="KW-1185">Reference proteome</keyword>
<evidence type="ECO:0000313" key="4">
    <source>
        <dbReference type="RefSeq" id="XP_008478723.2"/>
    </source>
</evidence>
<dbReference type="AlphaFoldDB" id="A0A1S3DBV1"/>
<feature type="transmembrane region" description="Helical" evidence="1">
    <location>
        <begin position="16"/>
        <end position="37"/>
    </location>
</feature>
<proteinExistence type="predicted"/>
<dbReference type="KEGG" id="dci:103515563"/>
<keyword evidence="1" id="KW-0472">Membrane</keyword>
<keyword evidence="1" id="KW-0812">Transmembrane</keyword>
<dbReference type="InterPro" id="IPR018713">
    <property type="entry name" value="MPAB/Lcp_cat_dom"/>
</dbReference>
<evidence type="ECO:0000259" key="2">
    <source>
        <dbReference type="Pfam" id="PF09995"/>
    </source>
</evidence>
<dbReference type="RefSeq" id="XP_008478723.2">
    <property type="nucleotide sequence ID" value="XM_008480501.2"/>
</dbReference>
<keyword evidence="1" id="KW-1133">Transmembrane helix</keyword>
<gene>
    <name evidence="4" type="primary">LOC103515563</name>
</gene>